<dbReference type="NCBIfam" id="TIGR01730">
    <property type="entry name" value="RND_mfp"/>
    <property type="match status" value="1"/>
</dbReference>
<dbReference type="RefSeq" id="WP_222581568.1">
    <property type="nucleotide sequence ID" value="NZ_JAHVHU010000021.1"/>
</dbReference>
<comment type="similarity">
    <text evidence="1">Belongs to the membrane fusion protein (MFP) (TC 8.A.1) family.</text>
</comment>
<dbReference type="InterPro" id="IPR058792">
    <property type="entry name" value="Beta-barrel_RND_2"/>
</dbReference>
<feature type="domain" description="DUF3347" evidence="4">
    <location>
        <begin position="448"/>
        <end position="537"/>
    </location>
</feature>
<dbReference type="InterPro" id="IPR058649">
    <property type="entry name" value="CzcB_C"/>
</dbReference>
<gene>
    <name evidence="9" type="ORF">KUV50_17885</name>
</gene>
<reference evidence="9" key="1">
    <citation type="submission" date="2021-06" db="EMBL/GenBank/DDBJ databases">
        <title>44 bacteria genomes isolated from Dapeng, Shenzhen.</title>
        <authorList>
            <person name="Zheng W."/>
            <person name="Yu S."/>
            <person name="Huang Y."/>
        </authorList>
    </citation>
    <scope>NUCLEOTIDE SEQUENCE</scope>
    <source>
        <strain evidence="9">DP5N28-2</strain>
    </source>
</reference>
<dbReference type="PANTHER" id="PTHR30097">
    <property type="entry name" value="CATION EFFLUX SYSTEM PROTEIN CUSB"/>
    <property type="match status" value="1"/>
</dbReference>
<dbReference type="GO" id="GO:0022857">
    <property type="term" value="F:transmembrane transporter activity"/>
    <property type="evidence" value="ECO:0007669"/>
    <property type="project" value="InterPro"/>
</dbReference>
<evidence type="ECO:0000256" key="2">
    <source>
        <dbReference type="ARBA" id="ARBA00022448"/>
    </source>
</evidence>
<keyword evidence="3" id="KW-0472">Membrane</keyword>
<proteinExistence type="inferred from homology"/>
<accession>A0A953L8P0</accession>
<evidence type="ECO:0000256" key="3">
    <source>
        <dbReference type="SAM" id="Phobius"/>
    </source>
</evidence>
<feature type="transmembrane region" description="Helical" evidence="3">
    <location>
        <begin position="7"/>
        <end position="26"/>
    </location>
</feature>
<feature type="domain" description="CzcB-like C-terminal circularly permuted SH3-like" evidence="8">
    <location>
        <begin position="338"/>
        <end position="400"/>
    </location>
</feature>
<organism evidence="9 10">
    <name type="scientific">Membranihabitans marinus</name>
    <dbReference type="NCBI Taxonomy" id="1227546"/>
    <lineage>
        <taxon>Bacteria</taxon>
        <taxon>Pseudomonadati</taxon>
        <taxon>Bacteroidota</taxon>
        <taxon>Saprospiria</taxon>
        <taxon>Saprospirales</taxon>
        <taxon>Saprospiraceae</taxon>
        <taxon>Membranihabitans</taxon>
    </lineage>
</organism>
<dbReference type="InterPro" id="IPR021782">
    <property type="entry name" value="DUF3347"/>
</dbReference>
<dbReference type="Gene3D" id="2.40.420.20">
    <property type="match status" value="1"/>
</dbReference>
<dbReference type="InterPro" id="IPR051909">
    <property type="entry name" value="MFP_Cation_Efflux"/>
</dbReference>
<feature type="domain" description="Heavy metal binding" evidence="5">
    <location>
        <begin position="49"/>
        <end position="74"/>
    </location>
</feature>
<dbReference type="Gene3D" id="6.10.140.730">
    <property type="match status" value="1"/>
</dbReference>
<dbReference type="FunFam" id="2.40.30.170:FF:000010">
    <property type="entry name" value="Efflux RND transporter periplasmic adaptor subunit"/>
    <property type="match status" value="1"/>
</dbReference>
<keyword evidence="2" id="KW-0813">Transport</keyword>
<dbReference type="Pfam" id="PF11827">
    <property type="entry name" value="DUF3347"/>
    <property type="match status" value="1"/>
</dbReference>
<dbReference type="Pfam" id="PF19335">
    <property type="entry name" value="HMBD"/>
    <property type="match status" value="1"/>
</dbReference>
<dbReference type="SUPFAM" id="SSF111369">
    <property type="entry name" value="HlyD-like secretion proteins"/>
    <property type="match status" value="1"/>
</dbReference>
<evidence type="ECO:0000259" key="8">
    <source>
        <dbReference type="Pfam" id="PF25975"/>
    </source>
</evidence>
<evidence type="ECO:0000259" key="5">
    <source>
        <dbReference type="Pfam" id="PF19335"/>
    </source>
</evidence>
<name>A0A953L8P0_9BACT</name>
<keyword evidence="10" id="KW-1185">Reference proteome</keyword>
<dbReference type="InterPro" id="IPR058791">
    <property type="entry name" value="3HB_CusB"/>
</dbReference>
<evidence type="ECO:0000313" key="9">
    <source>
        <dbReference type="EMBL" id="MBY5960027.1"/>
    </source>
</evidence>
<evidence type="ECO:0000259" key="4">
    <source>
        <dbReference type="Pfam" id="PF11827"/>
    </source>
</evidence>
<evidence type="ECO:0000256" key="1">
    <source>
        <dbReference type="ARBA" id="ARBA00009477"/>
    </source>
</evidence>
<dbReference type="GO" id="GO:0016020">
    <property type="term" value="C:membrane"/>
    <property type="evidence" value="ECO:0007669"/>
    <property type="project" value="InterPro"/>
</dbReference>
<dbReference type="GO" id="GO:0015679">
    <property type="term" value="P:plasma membrane copper ion transport"/>
    <property type="evidence" value="ECO:0007669"/>
    <property type="project" value="TreeGrafter"/>
</dbReference>
<feature type="domain" description="CusB-like beta-barrel" evidence="7">
    <location>
        <begin position="253"/>
        <end position="326"/>
    </location>
</feature>
<evidence type="ECO:0000313" key="10">
    <source>
        <dbReference type="Proteomes" id="UP000753961"/>
    </source>
</evidence>
<evidence type="ECO:0000259" key="7">
    <source>
        <dbReference type="Pfam" id="PF25954"/>
    </source>
</evidence>
<dbReference type="Pfam" id="PF25975">
    <property type="entry name" value="CzcB_C"/>
    <property type="match status" value="1"/>
</dbReference>
<dbReference type="AlphaFoldDB" id="A0A953L8P0"/>
<dbReference type="EMBL" id="JAHVHU010000021">
    <property type="protein sequence ID" value="MBY5960027.1"/>
    <property type="molecule type" value="Genomic_DNA"/>
</dbReference>
<keyword evidence="3" id="KW-1133">Transmembrane helix</keyword>
<comment type="caution">
    <text evidence="9">The sequence shown here is derived from an EMBL/GenBank/DDBJ whole genome shotgun (WGS) entry which is preliminary data.</text>
</comment>
<dbReference type="GO" id="GO:0030288">
    <property type="term" value="C:outer membrane-bounded periplasmic space"/>
    <property type="evidence" value="ECO:0007669"/>
    <property type="project" value="TreeGrafter"/>
</dbReference>
<dbReference type="GO" id="GO:0060003">
    <property type="term" value="P:copper ion export"/>
    <property type="evidence" value="ECO:0007669"/>
    <property type="project" value="TreeGrafter"/>
</dbReference>
<dbReference type="InterPro" id="IPR045800">
    <property type="entry name" value="HMBD"/>
</dbReference>
<dbReference type="InterPro" id="IPR006143">
    <property type="entry name" value="RND_pump_MFP"/>
</dbReference>
<feature type="domain" description="CusB-like three alpha-helical bundle" evidence="6">
    <location>
        <begin position="165"/>
        <end position="213"/>
    </location>
</feature>
<dbReference type="GO" id="GO:0046914">
    <property type="term" value="F:transition metal ion binding"/>
    <property type="evidence" value="ECO:0007669"/>
    <property type="project" value="TreeGrafter"/>
</dbReference>
<sequence length="588" mass="65659">MKKNSIYIVIGMTIFGLGLLAGRMFFNSTAPTIEGHDHVEDTKEEETIWTCSMHPSIKQPEPGLCPICGMDLIPLEANTSQDPTALTMTNEAIRLAHIQTQPVGQDGKNETSNASWLINGKILPDERQVYAQVPHLTGRIESLEVTYEGMYVKKGDKIADIYAPDIIAAQREFLEAQKLKDINPALLESARDKLRFLKIPASFIENLENTGEVVETFPLLAGKSGYVLNKKVEVGDYVSSGQVLFDIYNLGSLWAVFDVYEKDISKVERGDVIEFSALGVPDQKFKTRIDFINPLLDQDTRAIRIRGQVANRGGVLKPQMLIRGNLLSGSDTKTGPMMIPKTAVLWTGRESVVYVQDTTMDIPTFTFREVTLGSEIGSQYQVLDGLAPGEEIVTNGVFAVDASAQLNNQRSMMNRMVDAPHSDEHPDKIEPVDPEEVTEEARGDLELVLQDYINLKNNLVTGEPDPVQQSLEDLSAVLDQLNEREDMEAHNAAWNAHLKNFKHHLNLMNKETDVAGWRDEFVSLSTVLIRWVMEFGNPGTEKVYVQHCPMANSDHGADWLSMDEDIRNPYYGSQMLTCGITEDTLMQP</sequence>
<evidence type="ECO:0000259" key="6">
    <source>
        <dbReference type="Pfam" id="PF25869"/>
    </source>
</evidence>
<keyword evidence="3" id="KW-0812">Transmembrane</keyword>
<dbReference type="Pfam" id="PF25869">
    <property type="entry name" value="3HB_CusB"/>
    <property type="match status" value="1"/>
</dbReference>
<dbReference type="PANTHER" id="PTHR30097:SF4">
    <property type="entry name" value="SLR6042 PROTEIN"/>
    <property type="match status" value="1"/>
</dbReference>
<protein>
    <submittedName>
        <fullName evidence="9">Efflux RND transporter periplasmic adaptor subunit</fullName>
    </submittedName>
</protein>
<dbReference type="Gene3D" id="2.40.30.170">
    <property type="match status" value="1"/>
</dbReference>
<dbReference type="Proteomes" id="UP000753961">
    <property type="component" value="Unassembled WGS sequence"/>
</dbReference>
<dbReference type="Pfam" id="PF25954">
    <property type="entry name" value="Beta-barrel_RND_2"/>
    <property type="match status" value="1"/>
</dbReference>